<accession>A0A8J3DJQ6</accession>
<protein>
    <recommendedName>
        <fullName evidence="2">DUF218 domain-containing protein</fullName>
    </recommendedName>
</protein>
<dbReference type="InterPro" id="IPR051599">
    <property type="entry name" value="Cell_Envelope_Assoc"/>
</dbReference>
<proteinExistence type="predicted"/>
<reference evidence="3" key="2">
    <citation type="submission" date="2020-09" db="EMBL/GenBank/DDBJ databases">
        <authorList>
            <person name="Sun Q."/>
            <person name="Kim S."/>
        </authorList>
    </citation>
    <scope>NUCLEOTIDE SEQUENCE</scope>
    <source>
        <strain evidence="3">KCTC 42097</strain>
    </source>
</reference>
<dbReference type="EMBL" id="BMZO01000001">
    <property type="protein sequence ID" value="GHC62227.1"/>
    <property type="molecule type" value="Genomic_DNA"/>
</dbReference>
<evidence type="ECO:0000313" key="4">
    <source>
        <dbReference type="Proteomes" id="UP000641137"/>
    </source>
</evidence>
<dbReference type="GO" id="GO:0005886">
    <property type="term" value="C:plasma membrane"/>
    <property type="evidence" value="ECO:0007669"/>
    <property type="project" value="TreeGrafter"/>
</dbReference>
<evidence type="ECO:0000313" key="3">
    <source>
        <dbReference type="EMBL" id="GHC62227.1"/>
    </source>
</evidence>
<dbReference type="Proteomes" id="UP000641137">
    <property type="component" value="Unassembled WGS sequence"/>
</dbReference>
<evidence type="ECO:0000256" key="1">
    <source>
        <dbReference type="SAM" id="Phobius"/>
    </source>
</evidence>
<keyword evidence="1" id="KW-0812">Transmembrane</keyword>
<dbReference type="InterPro" id="IPR003848">
    <property type="entry name" value="DUF218"/>
</dbReference>
<dbReference type="GO" id="GO:0043164">
    <property type="term" value="P:Gram-negative-bacterium-type cell wall biogenesis"/>
    <property type="evidence" value="ECO:0007669"/>
    <property type="project" value="TreeGrafter"/>
</dbReference>
<dbReference type="Pfam" id="PF02698">
    <property type="entry name" value="DUF218"/>
    <property type="match status" value="1"/>
</dbReference>
<dbReference type="GO" id="GO:0000270">
    <property type="term" value="P:peptidoglycan metabolic process"/>
    <property type="evidence" value="ECO:0007669"/>
    <property type="project" value="TreeGrafter"/>
</dbReference>
<keyword evidence="1" id="KW-0472">Membrane</keyword>
<gene>
    <name evidence="3" type="ORF">GCM10010136_03260</name>
</gene>
<dbReference type="PANTHER" id="PTHR30336">
    <property type="entry name" value="INNER MEMBRANE PROTEIN, PROBABLE PERMEASE"/>
    <property type="match status" value="1"/>
</dbReference>
<feature type="domain" description="DUF218" evidence="2">
    <location>
        <begin position="82"/>
        <end position="248"/>
    </location>
</feature>
<comment type="caution">
    <text evidence="3">The sequence shown here is derived from an EMBL/GenBank/DDBJ whole genome shotgun (WGS) entry which is preliminary data.</text>
</comment>
<dbReference type="RefSeq" id="WP_189487191.1">
    <property type="nucleotide sequence ID" value="NZ_BMZO01000001.1"/>
</dbReference>
<sequence length="265" mass="28869">MFFIVSKIVGFFLHPINLTILFLALGFALRFTRFVKISTSFAAGGILILILAAWSSLGSMLLIPLEDHFPRPEAASIGRIAGIIVLGGGMEGAINLTRGTHDLNSAGDRFVETAILARQFPDVPIIISGGNGELVLEGEGDADTALRLLTLLGVDRERLVPENKSRNTHENAVFSKAVARPQPGQKWLLITSAFHMPRSVALFRQVGFDVIAWPVDYRTSGAEGVGFFRDNTNDNIAKLNLGIREWIGLVVYRFSGRTSDLLPAP</sequence>
<feature type="transmembrane region" description="Helical" evidence="1">
    <location>
        <begin position="12"/>
        <end position="29"/>
    </location>
</feature>
<dbReference type="AlphaFoldDB" id="A0A8J3DJQ6"/>
<organism evidence="3 4">
    <name type="scientific">Limoniibacter endophyticus</name>
    <dbReference type="NCBI Taxonomy" id="1565040"/>
    <lineage>
        <taxon>Bacteria</taxon>
        <taxon>Pseudomonadati</taxon>
        <taxon>Pseudomonadota</taxon>
        <taxon>Alphaproteobacteria</taxon>
        <taxon>Hyphomicrobiales</taxon>
        <taxon>Bartonellaceae</taxon>
        <taxon>Limoniibacter</taxon>
    </lineage>
</organism>
<reference evidence="3" key="1">
    <citation type="journal article" date="2014" name="Int. J. Syst. Evol. Microbiol.">
        <title>Complete genome sequence of Corynebacterium casei LMG S-19264T (=DSM 44701T), isolated from a smear-ripened cheese.</title>
        <authorList>
            <consortium name="US DOE Joint Genome Institute (JGI-PGF)"/>
            <person name="Walter F."/>
            <person name="Albersmeier A."/>
            <person name="Kalinowski J."/>
            <person name="Ruckert C."/>
        </authorList>
    </citation>
    <scope>NUCLEOTIDE SEQUENCE</scope>
    <source>
        <strain evidence="3">KCTC 42097</strain>
    </source>
</reference>
<evidence type="ECO:0000259" key="2">
    <source>
        <dbReference type="Pfam" id="PF02698"/>
    </source>
</evidence>
<name>A0A8J3DJQ6_9HYPH</name>
<dbReference type="InterPro" id="IPR014729">
    <property type="entry name" value="Rossmann-like_a/b/a_fold"/>
</dbReference>
<dbReference type="PANTHER" id="PTHR30336:SF4">
    <property type="entry name" value="ENVELOPE BIOGENESIS FACTOR ELYC"/>
    <property type="match status" value="1"/>
</dbReference>
<dbReference type="Gene3D" id="3.40.50.620">
    <property type="entry name" value="HUPs"/>
    <property type="match status" value="1"/>
</dbReference>
<keyword evidence="1" id="KW-1133">Transmembrane helix</keyword>
<dbReference type="CDD" id="cd06259">
    <property type="entry name" value="YdcF-like"/>
    <property type="match status" value="1"/>
</dbReference>
<keyword evidence="4" id="KW-1185">Reference proteome</keyword>
<feature type="transmembrane region" description="Helical" evidence="1">
    <location>
        <begin position="41"/>
        <end position="63"/>
    </location>
</feature>